<keyword evidence="2" id="KW-0808">Transferase</keyword>
<dbReference type="AlphaFoldDB" id="A0A8B3XZ30"/>
<dbReference type="InterPro" id="IPR016181">
    <property type="entry name" value="Acyl_CoA_acyltransferase"/>
</dbReference>
<organism evidence="2 3">
    <name type="scientific">Pseudomonas orientalis</name>
    <dbReference type="NCBI Taxonomy" id="76758"/>
    <lineage>
        <taxon>Bacteria</taxon>
        <taxon>Pseudomonadati</taxon>
        <taxon>Pseudomonadota</taxon>
        <taxon>Gammaproteobacteria</taxon>
        <taxon>Pseudomonadales</taxon>
        <taxon>Pseudomonadaceae</taxon>
        <taxon>Pseudomonas</taxon>
    </lineage>
</organism>
<dbReference type="CDD" id="cd04301">
    <property type="entry name" value="NAT_SF"/>
    <property type="match status" value="1"/>
</dbReference>
<accession>A0A8B3XZ30</accession>
<dbReference type="InterPro" id="IPR000182">
    <property type="entry name" value="GNAT_dom"/>
</dbReference>
<reference evidence="2 3" key="1">
    <citation type="submission" date="2016-10" db="EMBL/GenBank/DDBJ databases">
        <authorList>
            <person name="Varghese N."/>
            <person name="Submissions S."/>
        </authorList>
    </citation>
    <scope>NUCLEOTIDE SEQUENCE [LARGE SCALE GENOMIC DNA]</scope>
    <source>
        <strain evidence="2 3">BS2775</strain>
    </source>
</reference>
<gene>
    <name evidence="2" type="ORF">SAMN04490197_2352</name>
</gene>
<evidence type="ECO:0000313" key="2">
    <source>
        <dbReference type="EMBL" id="SDU04822.1"/>
    </source>
</evidence>
<dbReference type="Gene3D" id="3.40.630.30">
    <property type="match status" value="1"/>
</dbReference>
<proteinExistence type="predicted"/>
<dbReference type="SUPFAM" id="SSF55729">
    <property type="entry name" value="Acyl-CoA N-acyltransferases (Nat)"/>
    <property type="match status" value="1"/>
</dbReference>
<dbReference type="PROSITE" id="PS51186">
    <property type="entry name" value="GNAT"/>
    <property type="match status" value="1"/>
</dbReference>
<protein>
    <submittedName>
        <fullName evidence="2">Acetyltransferase (GNAT) domain-containing protein</fullName>
    </submittedName>
</protein>
<dbReference type="GO" id="GO:0016747">
    <property type="term" value="F:acyltransferase activity, transferring groups other than amino-acyl groups"/>
    <property type="evidence" value="ECO:0007669"/>
    <property type="project" value="InterPro"/>
</dbReference>
<name>A0A8B3XZ30_9PSED</name>
<evidence type="ECO:0000259" key="1">
    <source>
        <dbReference type="PROSITE" id="PS51186"/>
    </source>
</evidence>
<feature type="domain" description="N-acetyltransferase" evidence="1">
    <location>
        <begin position="8"/>
        <end position="153"/>
    </location>
</feature>
<dbReference type="Pfam" id="PF13508">
    <property type="entry name" value="Acetyltransf_7"/>
    <property type="match status" value="1"/>
</dbReference>
<keyword evidence="3" id="KW-1185">Reference proteome</keyword>
<dbReference type="Proteomes" id="UP000183653">
    <property type="component" value="Chromosome I"/>
</dbReference>
<sequence length="162" mass="17710">MRSSGTGYNARLALSTGLTMHIKRLAAPLWPLLNKFYRSHNSSMKALKGGQLWVARDGEIVAGLCLTPVVGGQWLTGVFVDPAYRGQGLAARLVQQAVAGVDGTVWLLCHPDLETLYQRMGFSQDTVLPQSLSERLVRYKRNKPMIAMGLKSPGWLAPDSSV</sequence>
<dbReference type="EMBL" id="LT629782">
    <property type="protein sequence ID" value="SDU04822.1"/>
    <property type="molecule type" value="Genomic_DNA"/>
</dbReference>
<evidence type="ECO:0000313" key="3">
    <source>
        <dbReference type="Proteomes" id="UP000183653"/>
    </source>
</evidence>